<evidence type="ECO:0000259" key="4">
    <source>
        <dbReference type="PROSITE" id="PS50932"/>
    </source>
</evidence>
<accession>A0A919NU07</accession>
<keyword evidence="2" id="KW-0238">DNA-binding</keyword>
<dbReference type="SMART" id="SM00354">
    <property type="entry name" value="HTH_LACI"/>
    <property type="match status" value="1"/>
</dbReference>
<dbReference type="GO" id="GO:0003700">
    <property type="term" value="F:DNA-binding transcription factor activity"/>
    <property type="evidence" value="ECO:0007669"/>
    <property type="project" value="TreeGrafter"/>
</dbReference>
<dbReference type="AlphaFoldDB" id="A0A919NU07"/>
<evidence type="ECO:0000313" key="6">
    <source>
        <dbReference type="Proteomes" id="UP000623608"/>
    </source>
</evidence>
<dbReference type="Pfam" id="PF00356">
    <property type="entry name" value="LacI"/>
    <property type="match status" value="1"/>
</dbReference>
<dbReference type="SUPFAM" id="SSF47413">
    <property type="entry name" value="lambda repressor-like DNA-binding domains"/>
    <property type="match status" value="1"/>
</dbReference>
<dbReference type="PANTHER" id="PTHR30146:SF153">
    <property type="entry name" value="LACTOSE OPERON REPRESSOR"/>
    <property type="match status" value="1"/>
</dbReference>
<proteinExistence type="predicted"/>
<evidence type="ECO:0000256" key="2">
    <source>
        <dbReference type="ARBA" id="ARBA00023125"/>
    </source>
</evidence>
<keyword evidence="1" id="KW-0805">Transcription regulation</keyword>
<dbReference type="Gene3D" id="3.40.50.2300">
    <property type="match status" value="2"/>
</dbReference>
<sequence length="343" mass="36849">MPRATSRATLFEVAALADVSVSTVSKVLNGRAGVSDETRARIEALLQDHRYQQRSGKRQAAPLLDVLCYEVDSPFGSEVLASIEQSTRQQRIGMVLSGATEQATPYEHWVDDVLRRQPVGVVLIACKLSADDRQRLRSRNIPLVMVDPAGTPAPDTPSIGSADWSGGYQATRHLIDLGHTRIGIITGPADMMASTARLSGYRAALDSAGLTSEPELIRPGHFHHADGLEQGRALLSLPDRPTAIFASSDLYALGVYEAARTLGLSIPADLSVVGYDDLTIAQWAGPPLTTVHVPLVAMAEQAVRLVMRLNDEPEMAFSRIDIDTTLVVRGSTAAPVAARNISN</sequence>
<dbReference type="InterPro" id="IPR028082">
    <property type="entry name" value="Peripla_BP_I"/>
</dbReference>
<name>A0A919NU07_9ACTN</name>
<dbReference type="Pfam" id="PF13377">
    <property type="entry name" value="Peripla_BP_3"/>
    <property type="match status" value="1"/>
</dbReference>
<protein>
    <submittedName>
        <fullName evidence="5">Transcriptional regulator</fullName>
    </submittedName>
</protein>
<keyword evidence="3" id="KW-0804">Transcription</keyword>
<organism evidence="5 6">
    <name type="scientific">Paractinoplanes tereljensis</name>
    <dbReference type="NCBI Taxonomy" id="571912"/>
    <lineage>
        <taxon>Bacteria</taxon>
        <taxon>Bacillati</taxon>
        <taxon>Actinomycetota</taxon>
        <taxon>Actinomycetes</taxon>
        <taxon>Micromonosporales</taxon>
        <taxon>Micromonosporaceae</taxon>
        <taxon>Paractinoplanes</taxon>
    </lineage>
</organism>
<dbReference type="Gene3D" id="1.10.260.40">
    <property type="entry name" value="lambda repressor-like DNA-binding domains"/>
    <property type="match status" value="1"/>
</dbReference>
<dbReference type="SUPFAM" id="SSF53822">
    <property type="entry name" value="Periplasmic binding protein-like I"/>
    <property type="match status" value="1"/>
</dbReference>
<evidence type="ECO:0000256" key="3">
    <source>
        <dbReference type="ARBA" id="ARBA00023163"/>
    </source>
</evidence>
<dbReference type="PANTHER" id="PTHR30146">
    <property type="entry name" value="LACI-RELATED TRANSCRIPTIONAL REPRESSOR"/>
    <property type="match status" value="1"/>
</dbReference>
<dbReference type="EMBL" id="BOMY01000042">
    <property type="protein sequence ID" value="GIF23981.1"/>
    <property type="molecule type" value="Genomic_DNA"/>
</dbReference>
<dbReference type="InterPro" id="IPR000843">
    <property type="entry name" value="HTH_LacI"/>
</dbReference>
<dbReference type="CDD" id="cd01392">
    <property type="entry name" value="HTH_LacI"/>
    <property type="match status" value="1"/>
</dbReference>
<dbReference type="InterPro" id="IPR010982">
    <property type="entry name" value="Lambda_DNA-bd_dom_sf"/>
</dbReference>
<feature type="domain" description="HTH lacI-type" evidence="4">
    <location>
        <begin position="8"/>
        <end position="62"/>
    </location>
</feature>
<dbReference type="PROSITE" id="PS50932">
    <property type="entry name" value="HTH_LACI_2"/>
    <property type="match status" value="1"/>
</dbReference>
<dbReference type="InterPro" id="IPR046335">
    <property type="entry name" value="LacI/GalR-like_sensor"/>
</dbReference>
<keyword evidence="6" id="KW-1185">Reference proteome</keyword>
<reference evidence="5" key="1">
    <citation type="submission" date="2021-01" db="EMBL/GenBank/DDBJ databases">
        <title>Whole genome shotgun sequence of Actinoplanes tereljensis NBRC 105297.</title>
        <authorList>
            <person name="Komaki H."/>
            <person name="Tamura T."/>
        </authorList>
    </citation>
    <scope>NUCLEOTIDE SEQUENCE</scope>
    <source>
        <strain evidence="5">NBRC 105297</strain>
    </source>
</reference>
<gene>
    <name evidence="5" type="ORF">Ate02nite_67110</name>
</gene>
<dbReference type="Proteomes" id="UP000623608">
    <property type="component" value="Unassembled WGS sequence"/>
</dbReference>
<dbReference type="PROSITE" id="PS00356">
    <property type="entry name" value="HTH_LACI_1"/>
    <property type="match status" value="1"/>
</dbReference>
<dbReference type="RefSeq" id="WP_239147897.1">
    <property type="nucleotide sequence ID" value="NZ_BOMY01000042.1"/>
</dbReference>
<evidence type="ECO:0000313" key="5">
    <source>
        <dbReference type="EMBL" id="GIF23981.1"/>
    </source>
</evidence>
<comment type="caution">
    <text evidence="5">The sequence shown here is derived from an EMBL/GenBank/DDBJ whole genome shotgun (WGS) entry which is preliminary data.</text>
</comment>
<dbReference type="GO" id="GO:0000976">
    <property type="term" value="F:transcription cis-regulatory region binding"/>
    <property type="evidence" value="ECO:0007669"/>
    <property type="project" value="TreeGrafter"/>
</dbReference>
<evidence type="ECO:0000256" key="1">
    <source>
        <dbReference type="ARBA" id="ARBA00023015"/>
    </source>
</evidence>